<evidence type="ECO:0000313" key="2">
    <source>
        <dbReference type="Proteomes" id="UP000054217"/>
    </source>
</evidence>
<evidence type="ECO:0000313" key="1">
    <source>
        <dbReference type="EMBL" id="KIO06301.1"/>
    </source>
</evidence>
<accession>A0A0C3PDS0</accession>
<reference evidence="1 2" key="1">
    <citation type="submission" date="2014-04" db="EMBL/GenBank/DDBJ databases">
        <authorList>
            <consortium name="DOE Joint Genome Institute"/>
            <person name="Kuo A."/>
            <person name="Kohler A."/>
            <person name="Costa M.D."/>
            <person name="Nagy L.G."/>
            <person name="Floudas D."/>
            <person name="Copeland A."/>
            <person name="Barry K.W."/>
            <person name="Cichocki N."/>
            <person name="Veneault-Fourrey C."/>
            <person name="LaButti K."/>
            <person name="Lindquist E.A."/>
            <person name="Lipzen A."/>
            <person name="Lundell T."/>
            <person name="Morin E."/>
            <person name="Murat C."/>
            <person name="Sun H."/>
            <person name="Tunlid A."/>
            <person name="Henrissat B."/>
            <person name="Grigoriev I.V."/>
            <person name="Hibbett D.S."/>
            <person name="Martin F."/>
            <person name="Nordberg H.P."/>
            <person name="Cantor M.N."/>
            <person name="Hua S.X."/>
        </authorList>
    </citation>
    <scope>NUCLEOTIDE SEQUENCE [LARGE SCALE GENOMIC DNA]</scope>
    <source>
        <strain evidence="1 2">Marx 270</strain>
    </source>
</reference>
<dbReference type="HOGENOM" id="CLU_1454977_0_0_1"/>
<name>A0A0C3PDS0_PISTI</name>
<sequence>MLAIQKFNMYCEHLAKLYDMSSSIPLPSPLPTKLAELHNDQSLFEDIWITPSIGEIPRWLQDSDMREGIRAVLKTDCCLEEQRCLGMEADNMCQWFGSELCAIKLAIWQPEREHILDPNQTAFTDILEDVPSNANEDGLSNDDEDQKKTHNMNLVWEIPFIPMVDTINVHNDLPLVHSIYARRCRE</sequence>
<reference evidence="2" key="2">
    <citation type="submission" date="2015-01" db="EMBL/GenBank/DDBJ databases">
        <title>Evolutionary Origins and Diversification of the Mycorrhizal Mutualists.</title>
        <authorList>
            <consortium name="DOE Joint Genome Institute"/>
            <consortium name="Mycorrhizal Genomics Consortium"/>
            <person name="Kohler A."/>
            <person name="Kuo A."/>
            <person name="Nagy L.G."/>
            <person name="Floudas D."/>
            <person name="Copeland A."/>
            <person name="Barry K.W."/>
            <person name="Cichocki N."/>
            <person name="Veneault-Fourrey C."/>
            <person name="LaButti K."/>
            <person name="Lindquist E.A."/>
            <person name="Lipzen A."/>
            <person name="Lundell T."/>
            <person name="Morin E."/>
            <person name="Murat C."/>
            <person name="Riley R."/>
            <person name="Ohm R."/>
            <person name="Sun H."/>
            <person name="Tunlid A."/>
            <person name="Henrissat B."/>
            <person name="Grigoriev I.V."/>
            <person name="Hibbett D.S."/>
            <person name="Martin F."/>
        </authorList>
    </citation>
    <scope>NUCLEOTIDE SEQUENCE [LARGE SCALE GENOMIC DNA]</scope>
    <source>
        <strain evidence="2">Marx 270</strain>
    </source>
</reference>
<organism evidence="1 2">
    <name type="scientific">Pisolithus tinctorius Marx 270</name>
    <dbReference type="NCBI Taxonomy" id="870435"/>
    <lineage>
        <taxon>Eukaryota</taxon>
        <taxon>Fungi</taxon>
        <taxon>Dikarya</taxon>
        <taxon>Basidiomycota</taxon>
        <taxon>Agaricomycotina</taxon>
        <taxon>Agaricomycetes</taxon>
        <taxon>Agaricomycetidae</taxon>
        <taxon>Boletales</taxon>
        <taxon>Sclerodermatineae</taxon>
        <taxon>Pisolithaceae</taxon>
        <taxon>Pisolithus</taxon>
    </lineage>
</organism>
<protein>
    <submittedName>
        <fullName evidence="1">Uncharacterized protein</fullName>
    </submittedName>
</protein>
<gene>
    <name evidence="1" type="ORF">M404DRAFT_24583</name>
</gene>
<dbReference type="InParanoid" id="A0A0C3PDS0"/>
<keyword evidence="2" id="KW-1185">Reference proteome</keyword>
<dbReference type="Proteomes" id="UP000054217">
    <property type="component" value="Unassembled WGS sequence"/>
</dbReference>
<dbReference type="STRING" id="870435.A0A0C3PDS0"/>
<dbReference type="EMBL" id="KN831963">
    <property type="protein sequence ID" value="KIO06301.1"/>
    <property type="molecule type" value="Genomic_DNA"/>
</dbReference>
<proteinExistence type="predicted"/>
<dbReference type="AlphaFoldDB" id="A0A0C3PDS0"/>